<dbReference type="Proteomes" id="UP000515135">
    <property type="component" value="Unplaced"/>
</dbReference>
<keyword evidence="2" id="KW-0472">Membrane</keyword>
<evidence type="ECO:0000256" key="1">
    <source>
        <dbReference type="SAM" id="MobiDB-lite"/>
    </source>
</evidence>
<evidence type="ECO:0000256" key="2">
    <source>
        <dbReference type="SAM" id="Phobius"/>
    </source>
</evidence>
<dbReference type="GeneID" id="109470510"/>
<protein>
    <submittedName>
        <fullName evidence="4">Uncharacterized protein LOC109470510</fullName>
    </submittedName>
</protein>
<keyword evidence="2" id="KW-1133">Transmembrane helix</keyword>
<gene>
    <name evidence="4" type="primary">LOC109470510</name>
</gene>
<dbReference type="RefSeq" id="XP_019625030.1">
    <property type="nucleotide sequence ID" value="XM_019769471.1"/>
</dbReference>
<proteinExistence type="predicted"/>
<feature type="transmembrane region" description="Helical" evidence="2">
    <location>
        <begin position="142"/>
        <end position="165"/>
    </location>
</feature>
<reference evidence="4" key="1">
    <citation type="submission" date="2025-08" db="UniProtKB">
        <authorList>
            <consortium name="RefSeq"/>
        </authorList>
    </citation>
    <scope>IDENTIFICATION</scope>
    <source>
        <tissue evidence="4">Gonad</tissue>
    </source>
</reference>
<feature type="compositionally biased region" description="Polar residues" evidence="1">
    <location>
        <begin position="77"/>
        <end position="87"/>
    </location>
</feature>
<accession>A0A6P4Y7L9</accession>
<feature type="region of interest" description="Disordered" evidence="1">
    <location>
        <begin position="31"/>
        <end position="133"/>
    </location>
</feature>
<dbReference type="KEGG" id="bbel:109470510"/>
<evidence type="ECO:0000313" key="4">
    <source>
        <dbReference type="RefSeq" id="XP_019625030.1"/>
    </source>
</evidence>
<dbReference type="AlphaFoldDB" id="A0A6P4Y7L9"/>
<name>A0A6P4Y7L9_BRABE</name>
<evidence type="ECO:0000313" key="3">
    <source>
        <dbReference type="Proteomes" id="UP000515135"/>
    </source>
</evidence>
<keyword evidence="3" id="KW-1185">Reference proteome</keyword>
<organism evidence="3 4">
    <name type="scientific">Branchiostoma belcheri</name>
    <name type="common">Amphioxus</name>
    <dbReference type="NCBI Taxonomy" id="7741"/>
    <lineage>
        <taxon>Eukaryota</taxon>
        <taxon>Metazoa</taxon>
        <taxon>Chordata</taxon>
        <taxon>Cephalochordata</taxon>
        <taxon>Leptocardii</taxon>
        <taxon>Amphioxiformes</taxon>
        <taxon>Branchiostomatidae</taxon>
        <taxon>Branchiostoma</taxon>
    </lineage>
</organism>
<keyword evidence="2" id="KW-0812">Transmembrane</keyword>
<sequence>MYASNAGATRMRQSLSYWRSLANAAAKMLNPVNASSSASPDDPPTDQPQTDNQARADDDENSPDVTYANIPDDSPMDQPQTDNQARANGDKNTAEATHANIPDSSGPQSDDRHEANNPGSAETTGDMPGVNRKSKVRPSAMLKTLFSVINIVLRCCLLCAVIYLVTVSESQQNQLTAEYLRQWKQSVITIDKTAATLANVSDWMDRVTSKTNA</sequence>